<name>A0ACB9M0A8_BAUVA</name>
<dbReference type="EMBL" id="CM039435">
    <property type="protein sequence ID" value="KAI4317488.1"/>
    <property type="molecule type" value="Genomic_DNA"/>
</dbReference>
<sequence length="133" mass="15210">MMTMGETQKEVMWEKEEEEAQVSMWKYIYGFSEMAVVRCAIDLKIADAIESHGSPMTLSQLSSTLGCDSSLLLRIMRFLIHRKIFKEIPTNHGYPGYAQTPLSRRLMRNGEQSMAALVLLNSSPMMLSPWFNL</sequence>
<comment type="caution">
    <text evidence="1">The sequence shown here is derived from an EMBL/GenBank/DDBJ whole genome shotgun (WGS) entry which is preliminary data.</text>
</comment>
<organism evidence="1 2">
    <name type="scientific">Bauhinia variegata</name>
    <name type="common">Purple orchid tree</name>
    <name type="synonym">Phanera variegata</name>
    <dbReference type="NCBI Taxonomy" id="167791"/>
    <lineage>
        <taxon>Eukaryota</taxon>
        <taxon>Viridiplantae</taxon>
        <taxon>Streptophyta</taxon>
        <taxon>Embryophyta</taxon>
        <taxon>Tracheophyta</taxon>
        <taxon>Spermatophyta</taxon>
        <taxon>Magnoliopsida</taxon>
        <taxon>eudicotyledons</taxon>
        <taxon>Gunneridae</taxon>
        <taxon>Pentapetalae</taxon>
        <taxon>rosids</taxon>
        <taxon>fabids</taxon>
        <taxon>Fabales</taxon>
        <taxon>Fabaceae</taxon>
        <taxon>Cercidoideae</taxon>
        <taxon>Cercideae</taxon>
        <taxon>Bauhiniinae</taxon>
        <taxon>Bauhinia</taxon>
    </lineage>
</organism>
<protein>
    <submittedName>
        <fullName evidence="1">Uncharacterized protein</fullName>
    </submittedName>
</protein>
<evidence type="ECO:0000313" key="1">
    <source>
        <dbReference type="EMBL" id="KAI4317488.1"/>
    </source>
</evidence>
<evidence type="ECO:0000313" key="2">
    <source>
        <dbReference type="Proteomes" id="UP000828941"/>
    </source>
</evidence>
<accession>A0ACB9M0A8</accession>
<keyword evidence="2" id="KW-1185">Reference proteome</keyword>
<reference evidence="1 2" key="1">
    <citation type="journal article" date="2022" name="DNA Res.">
        <title>Chromosomal-level genome assembly of the orchid tree Bauhinia variegata (Leguminosae; Cercidoideae) supports the allotetraploid origin hypothesis of Bauhinia.</title>
        <authorList>
            <person name="Zhong Y."/>
            <person name="Chen Y."/>
            <person name="Zheng D."/>
            <person name="Pang J."/>
            <person name="Liu Y."/>
            <person name="Luo S."/>
            <person name="Meng S."/>
            <person name="Qian L."/>
            <person name="Wei D."/>
            <person name="Dai S."/>
            <person name="Zhou R."/>
        </authorList>
    </citation>
    <scope>NUCLEOTIDE SEQUENCE [LARGE SCALE GENOMIC DNA]</scope>
    <source>
        <strain evidence="1">BV-YZ2020</strain>
    </source>
</reference>
<dbReference type="Proteomes" id="UP000828941">
    <property type="component" value="Chromosome 10"/>
</dbReference>
<proteinExistence type="predicted"/>
<gene>
    <name evidence="1" type="ORF">L6164_025353</name>
</gene>